<organism evidence="2">
    <name type="scientific">uncultured Sulfurovum sp</name>
    <dbReference type="NCBI Taxonomy" id="269237"/>
    <lineage>
        <taxon>Bacteria</taxon>
        <taxon>Pseudomonadati</taxon>
        <taxon>Campylobacterota</taxon>
        <taxon>Epsilonproteobacteria</taxon>
        <taxon>Campylobacterales</taxon>
        <taxon>Sulfurovaceae</taxon>
        <taxon>Sulfurovum</taxon>
        <taxon>environmental samples</taxon>
    </lineage>
</organism>
<dbReference type="AlphaFoldDB" id="A0A6S6ST84"/>
<proteinExistence type="predicted"/>
<evidence type="ECO:0008006" key="3">
    <source>
        <dbReference type="Google" id="ProtNLM"/>
    </source>
</evidence>
<feature type="transmembrane region" description="Helical" evidence="1">
    <location>
        <begin position="353"/>
        <end position="375"/>
    </location>
</feature>
<feature type="transmembrane region" description="Helical" evidence="1">
    <location>
        <begin position="412"/>
        <end position="430"/>
    </location>
</feature>
<feature type="transmembrane region" description="Helical" evidence="1">
    <location>
        <begin position="87"/>
        <end position="106"/>
    </location>
</feature>
<gene>
    <name evidence="2" type="ORF">HELGO_WM3037</name>
</gene>
<protein>
    <recommendedName>
        <fullName evidence="3">Glycosyltransferase RgtA/B/C/D-like domain-containing protein</fullName>
    </recommendedName>
</protein>
<feature type="transmembrane region" description="Helical" evidence="1">
    <location>
        <begin position="437"/>
        <end position="455"/>
    </location>
</feature>
<feature type="transmembrane region" description="Helical" evidence="1">
    <location>
        <begin position="60"/>
        <end position="78"/>
    </location>
</feature>
<sequence length="592" mass="70227">MILLQSFIGFYAMFIAPQIFIYYRYNDLKYSLVLSYGMILSFTGSWLLFLIIFYLKIPNIVVQLMALLLFCTSFIYMFRKTKENNNIYYIFWIISFIAIIPLYQYIGTGFNSWDAVNAWNRWGIELFDNYYDPINAAYPLLLPSIWAMLYKVQGTSDIWLISRISMFVLPTISIVLLTTLYYESKNKSYLFMLLFLYPFLIEYRTTVGDMDIPVMIMGTLSLILLYTAELYKEKKEYKYYLYAALLVAGVSSIIKQAGLVFVLFNIIYLLLNLRYIQDKKSIFLVALISLMYFISYLPMYYLNGEDGVVGNIEYLQEISVQIIYTWEEIQKAISELWKTFWSSPYNIDFLKPLIGHFHTIQVMPYVIGFGLFLFIFRDLRTISSVNIQSAIFFLLGIAIWAKYFSYDARNSFWVKSFYIIFLSINLNYLMNKYRPNFVFFFAIVIITFVFAMSTLDNKYAYDKQKSFQQYIGDEKLSKYIVNTLLKNKDTCVKINTNRQYLQFNYYARNVKSQFMIDRLYPLKSLQKNELEHSCRDGKYLILRDNTKSKSLRDWVKIQVFIEKGILKPVKHGENIIYFIPPNQTLKGKYFDK</sequence>
<feature type="transmembrane region" description="Helical" evidence="1">
    <location>
        <begin position="282"/>
        <end position="301"/>
    </location>
</feature>
<accession>A0A6S6ST84</accession>
<feature type="transmembrane region" description="Helical" evidence="1">
    <location>
        <begin position="164"/>
        <end position="182"/>
    </location>
</feature>
<feature type="transmembrane region" description="Helical" evidence="1">
    <location>
        <begin position="212"/>
        <end position="228"/>
    </location>
</feature>
<evidence type="ECO:0000256" key="1">
    <source>
        <dbReference type="SAM" id="Phobius"/>
    </source>
</evidence>
<feature type="transmembrane region" description="Helical" evidence="1">
    <location>
        <begin position="188"/>
        <end position="205"/>
    </location>
</feature>
<feature type="transmembrane region" description="Helical" evidence="1">
    <location>
        <begin position="387"/>
        <end position="406"/>
    </location>
</feature>
<keyword evidence="1" id="KW-1133">Transmembrane helix</keyword>
<dbReference type="EMBL" id="CACVAS010000036">
    <property type="protein sequence ID" value="CAA6805790.1"/>
    <property type="molecule type" value="Genomic_DNA"/>
</dbReference>
<reference evidence="2" key="1">
    <citation type="submission" date="2020-01" db="EMBL/GenBank/DDBJ databases">
        <authorList>
            <person name="Meier V. D."/>
            <person name="Meier V D."/>
        </authorList>
    </citation>
    <scope>NUCLEOTIDE SEQUENCE</scope>
    <source>
        <strain evidence="2">HLG_WM_MAG_01</strain>
    </source>
</reference>
<feature type="transmembrane region" description="Helical" evidence="1">
    <location>
        <begin position="240"/>
        <end position="270"/>
    </location>
</feature>
<keyword evidence="1" id="KW-0812">Transmembrane</keyword>
<keyword evidence="1" id="KW-0472">Membrane</keyword>
<feature type="transmembrane region" description="Helical" evidence="1">
    <location>
        <begin position="6"/>
        <end position="25"/>
    </location>
</feature>
<name>A0A6S6ST84_9BACT</name>
<evidence type="ECO:0000313" key="2">
    <source>
        <dbReference type="EMBL" id="CAA6805790.1"/>
    </source>
</evidence>
<feature type="transmembrane region" description="Helical" evidence="1">
    <location>
        <begin position="32"/>
        <end position="54"/>
    </location>
</feature>